<gene>
    <name evidence="2" type="ORF">CLV32_1227</name>
</gene>
<organism evidence="2 3">
    <name type="scientific">Pedobacter duraquae</name>
    <dbReference type="NCBI Taxonomy" id="425511"/>
    <lineage>
        <taxon>Bacteria</taxon>
        <taxon>Pseudomonadati</taxon>
        <taxon>Bacteroidota</taxon>
        <taxon>Sphingobacteriia</taxon>
        <taxon>Sphingobacteriales</taxon>
        <taxon>Sphingobacteriaceae</taxon>
        <taxon>Pedobacter</taxon>
    </lineage>
</organism>
<dbReference type="Proteomes" id="UP000295499">
    <property type="component" value="Unassembled WGS sequence"/>
</dbReference>
<keyword evidence="1" id="KW-0812">Transmembrane</keyword>
<evidence type="ECO:0000313" key="2">
    <source>
        <dbReference type="EMBL" id="TDO24932.1"/>
    </source>
</evidence>
<evidence type="ECO:0000313" key="3">
    <source>
        <dbReference type="Proteomes" id="UP000295499"/>
    </source>
</evidence>
<reference evidence="2 3" key="1">
    <citation type="submission" date="2019-03" db="EMBL/GenBank/DDBJ databases">
        <title>Genomic Encyclopedia of Archaeal and Bacterial Type Strains, Phase II (KMG-II): from individual species to whole genera.</title>
        <authorList>
            <person name="Goeker M."/>
        </authorList>
    </citation>
    <scope>NUCLEOTIDE SEQUENCE [LARGE SCALE GENOMIC DNA]</scope>
    <source>
        <strain evidence="2 3">DSM 19034</strain>
    </source>
</reference>
<feature type="transmembrane region" description="Helical" evidence="1">
    <location>
        <begin position="73"/>
        <end position="92"/>
    </location>
</feature>
<comment type="caution">
    <text evidence="2">The sequence shown here is derived from an EMBL/GenBank/DDBJ whole genome shotgun (WGS) entry which is preliminary data.</text>
</comment>
<dbReference type="EMBL" id="SNWM01000001">
    <property type="protein sequence ID" value="TDO24932.1"/>
    <property type="molecule type" value="Genomic_DNA"/>
</dbReference>
<dbReference type="AlphaFoldDB" id="A0A4R6IR97"/>
<keyword evidence="1" id="KW-1133">Transmembrane helix</keyword>
<proteinExistence type="predicted"/>
<protein>
    <submittedName>
        <fullName evidence="2">Uncharacterized protein</fullName>
    </submittedName>
</protein>
<evidence type="ECO:0000256" key="1">
    <source>
        <dbReference type="SAM" id="Phobius"/>
    </source>
</evidence>
<keyword evidence="3" id="KW-1185">Reference proteome</keyword>
<feature type="transmembrane region" description="Helical" evidence="1">
    <location>
        <begin position="129"/>
        <end position="149"/>
    </location>
</feature>
<feature type="transmembrane region" description="Helical" evidence="1">
    <location>
        <begin position="42"/>
        <end position="67"/>
    </location>
</feature>
<keyword evidence="1" id="KW-0472">Membrane</keyword>
<sequence>MSLKFNKNELSLLLGYAMRTQFRLRNSTHEKDFSEKYSYRQVLLYMNFFRILLFAGFTGVISSIVLWETLRLYSIPITLGIMGGVAILAFYTNPYSKKYPFKIYQRITGLQLKLSEPVKLQIVKRTTAFLIFQLIFFMLFELPLSLFGVKLLMHV</sequence>
<accession>A0A4R6IR97</accession>
<name>A0A4R6IR97_9SPHI</name>